<proteinExistence type="predicted"/>
<sequence>MRSSPLARTATSIIVLLLVIHFTIIDAVNLNACGASLLAQQNTLQNTTNTTVSPFALQISYEQCLVECGSGMGGIDWQNFSQNFGSGLLPWIALMFQIPFGAERPLDDVVSFLITMGSPAVAAYSLQITHLNKCWITSAFSGVRYSNSKLVSIALAAFHHIPIKIEYEPPFLHSLIALAKNDEYWCQLAAANKTRRWSIPLVMSFVLAIFSLILTVADSITTRGGDSGYDIAAIWTFLLPLVIGWLHIGYEPEPSHLRTSLAAANRNAWVATERRDHPTEMSSPMAIEFAEEDDVHPARSDELKPVPLFNYSRAFVTPMVADVVLRLMRNAAVNAKQRIPVGNSVGVGAPVWVRGKEDDIHPANRVGTTDEVVGYCTMVFQRRKWNSGSITPLEIQSPEMSVNTSTLLEYGLVTPSRWAPGIWQRVVVASIFALGLQWGTTGGAMFITYLTPPTGLGCHSFSFLLYGLAGTISFFLFLTSSILGQMSRPLPGEFATRSWTRTFQEAGAVTCRLLGKCVAIASAIGILLVCFFDVMGMLDNCYCSSTTFDRGRGPVAFLGSNFALDSATVGLQIGGLAGAFATAIFFGVSMYMGLPARRE</sequence>
<comment type="caution">
    <text evidence="3">The sequence shown here is derived from an EMBL/GenBank/DDBJ whole genome shotgun (WGS) entry which is preliminary data.</text>
</comment>
<evidence type="ECO:0000313" key="3">
    <source>
        <dbReference type="EMBL" id="KAF9781186.1"/>
    </source>
</evidence>
<feature type="transmembrane region" description="Helical" evidence="1">
    <location>
        <begin position="197"/>
        <end position="217"/>
    </location>
</feature>
<gene>
    <name evidence="3" type="ORF">BJ322DRAFT_257646</name>
</gene>
<feature type="transmembrane region" description="Helical" evidence="1">
    <location>
        <begin position="517"/>
        <end position="538"/>
    </location>
</feature>
<keyword evidence="4" id="KW-1185">Reference proteome</keyword>
<feature type="transmembrane region" description="Helical" evidence="1">
    <location>
        <begin position="426"/>
        <end position="451"/>
    </location>
</feature>
<protein>
    <recommendedName>
        <fullName evidence="5">Membrane-associated protein</fullName>
    </recommendedName>
</protein>
<reference evidence="3" key="1">
    <citation type="journal article" date="2020" name="Nat. Commun.">
        <title>Large-scale genome sequencing of mycorrhizal fungi provides insights into the early evolution of symbiotic traits.</title>
        <authorList>
            <person name="Miyauchi S."/>
            <person name="Kiss E."/>
            <person name="Kuo A."/>
            <person name="Drula E."/>
            <person name="Kohler A."/>
            <person name="Sanchez-Garcia M."/>
            <person name="Morin E."/>
            <person name="Andreopoulos B."/>
            <person name="Barry K.W."/>
            <person name="Bonito G."/>
            <person name="Buee M."/>
            <person name="Carver A."/>
            <person name="Chen C."/>
            <person name="Cichocki N."/>
            <person name="Clum A."/>
            <person name="Culley D."/>
            <person name="Crous P.W."/>
            <person name="Fauchery L."/>
            <person name="Girlanda M."/>
            <person name="Hayes R.D."/>
            <person name="Keri Z."/>
            <person name="LaButti K."/>
            <person name="Lipzen A."/>
            <person name="Lombard V."/>
            <person name="Magnuson J."/>
            <person name="Maillard F."/>
            <person name="Murat C."/>
            <person name="Nolan M."/>
            <person name="Ohm R.A."/>
            <person name="Pangilinan J."/>
            <person name="Pereira M.F."/>
            <person name="Perotto S."/>
            <person name="Peter M."/>
            <person name="Pfister S."/>
            <person name="Riley R."/>
            <person name="Sitrit Y."/>
            <person name="Stielow J.B."/>
            <person name="Szollosi G."/>
            <person name="Zifcakova L."/>
            <person name="Stursova M."/>
            <person name="Spatafora J.W."/>
            <person name="Tedersoo L."/>
            <person name="Vaario L.M."/>
            <person name="Yamada A."/>
            <person name="Yan M."/>
            <person name="Wang P."/>
            <person name="Xu J."/>
            <person name="Bruns T."/>
            <person name="Baldrian P."/>
            <person name="Vilgalys R."/>
            <person name="Dunand C."/>
            <person name="Henrissat B."/>
            <person name="Grigoriev I.V."/>
            <person name="Hibbett D."/>
            <person name="Nagy L.G."/>
            <person name="Martin F.M."/>
        </authorList>
    </citation>
    <scope>NUCLEOTIDE SEQUENCE</scope>
    <source>
        <strain evidence="3">UH-Tt-Lm1</strain>
    </source>
</reference>
<name>A0A9P6H8A6_9AGAM</name>
<keyword evidence="1" id="KW-0472">Membrane</keyword>
<accession>A0A9P6H8A6</accession>
<feature type="transmembrane region" description="Helical" evidence="1">
    <location>
        <begin position="569"/>
        <end position="594"/>
    </location>
</feature>
<organism evidence="3 4">
    <name type="scientific">Thelephora terrestris</name>
    <dbReference type="NCBI Taxonomy" id="56493"/>
    <lineage>
        <taxon>Eukaryota</taxon>
        <taxon>Fungi</taxon>
        <taxon>Dikarya</taxon>
        <taxon>Basidiomycota</taxon>
        <taxon>Agaricomycotina</taxon>
        <taxon>Agaricomycetes</taxon>
        <taxon>Thelephorales</taxon>
        <taxon>Thelephoraceae</taxon>
        <taxon>Thelephora</taxon>
    </lineage>
</organism>
<feature type="chain" id="PRO_5040429709" description="Membrane-associated protein" evidence="2">
    <location>
        <begin position="28"/>
        <end position="599"/>
    </location>
</feature>
<keyword evidence="1" id="KW-1133">Transmembrane helix</keyword>
<feature type="signal peptide" evidence="2">
    <location>
        <begin position="1"/>
        <end position="27"/>
    </location>
</feature>
<dbReference type="OrthoDB" id="5392263at2759"/>
<evidence type="ECO:0000256" key="2">
    <source>
        <dbReference type="SAM" id="SignalP"/>
    </source>
</evidence>
<evidence type="ECO:0000313" key="4">
    <source>
        <dbReference type="Proteomes" id="UP000736335"/>
    </source>
</evidence>
<keyword evidence="1" id="KW-0812">Transmembrane</keyword>
<reference evidence="3" key="2">
    <citation type="submission" date="2020-11" db="EMBL/GenBank/DDBJ databases">
        <authorList>
            <consortium name="DOE Joint Genome Institute"/>
            <person name="Kuo A."/>
            <person name="Miyauchi S."/>
            <person name="Kiss E."/>
            <person name="Drula E."/>
            <person name="Kohler A."/>
            <person name="Sanchez-Garcia M."/>
            <person name="Andreopoulos B."/>
            <person name="Barry K.W."/>
            <person name="Bonito G."/>
            <person name="Buee M."/>
            <person name="Carver A."/>
            <person name="Chen C."/>
            <person name="Cichocki N."/>
            <person name="Clum A."/>
            <person name="Culley D."/>
            <person name="Crous P.W."/>
            <person name="Fauchery L."/>
            <person name="Girlanda M."/>
            <person name="Hayes R."/>
            <person name="Keri Z."/>
            <person name="Labutti K."/>
            <person name="Lipzen A."/>
            <person name="Lombard V."/>
            <person name="Magnuson J."/>
            <person name="Maillard F."/>
            <person name="Morin E."/>
            <person name="Murat C."/>
            <person name="Nolan M."/>
            <person name="Ohm R."/>
            <person name="Pangilinan J."/>
            <person name="Pereira M."/>
            <person name="Perotto S."/>
            <person name="Peter M."/>
            <person name="Riley R."/>
            <person name="Sitrit Y."/>
            <person name="Stielow B."/>
            <person name="Szollosi G."/>
            <person name="Zifcakova L."/>
            <person name="Stursova M."/>
            <person name="Spatafora J.W."/>
            <person name="Tedersoo L."/>
            <person name="Vaario L.-M."/>
            <person name="Yamada A."/>
            <person name="Yan M."/>
            <person name="Wang P."/>
            <person name="Xu J."/>
            <person name="Bruns T."/>
            <person name="Baldrian P."/>
            <person name="Vilgalys R."/>
            <person name="Henrissat B."/>
            <person name="Grigoriev I.V."/>
            <person name="Hibbett D."/>
            <person name="Nagy L.G."/>
            <person name="Martin F.M."/>
        </authorList>
    </citation>
    <scope>NUCLEOTIDE SEQUENCE</scope>
    <source>
        <strain evidence="3">UH-Tt-Lm1</strain>
    </source>
</reference>
<evidence type="ECO:0000256" key="1">
    <source>
        <dbReference type="SAM" id="Phobius"/>
    </source>
</evidence>
<dbReference type="AlphaFoldDB" id="A0A9P6H8A6"/>
<evidence type="ECO:0008006" key="5">
    <source>
        <dbReference type="Google" id="ProtNLM"/>
    </source>
</evidence>
<dbReference type="Proteomes" id="UP000736335">
    <property type="component" value="Unassembled WGS sequence"/>
</dbReference>
<keyword evidence="2" id="KW-0732">Signal</keyword>
<feature type="transmembrane region" description="Helical" evidence="1">
    <location>
        <begin position="229"/>
        <end position="248"/>
    </location>
</feature>
<feature type="transmembrane region" description="Helical" evidence="1">
    <location>
        <begin position="463"/>
        <end position="483"/>
    </location>
</feature>
<dbReference type="EMBL" id="WIUZ02000014">
    <property type="protein sequence ID" value="KAF9781186.1"/>
    <property type="molecule type" value="Genomic_DNA"/>
</dbReference>